<sequence>MPKNSLTNFKVTRGIKWRIEILILTTVCHGSHYTTYDIRNLYAAHLSYLCPYLISDKVDDGIVKLIGYLSDENWRCYDEIIFQKTFSDVIEVVASLSLQVHLDVAHLSPVMTNVNNNNHNNDYFQLQEQQQRQLKTKSSTMKVKTPLTHTHTTPTTNYMRAASNWFDSKTYEAMHSFAMKERRDAPKTLAVIPEWTTFTIFTTGRRFFTPFTTTVTVHSKATTSTTISNDISTETVSISTMTATKSREQYFISEESSAMTNGVFIMASDEMQSKEGQKTLHNSIKSHNNIRFIKPTGSYICATKTTTKKRDEISNLNNSTTQTSIISNTSNGDDATTIPSLSQITHDVGQRNLIEKPTQRLTRHQDDKAITIPLQSIPLYSITIERQQQHRQNTENGNNNKDNDRQDVATLTTASASASASAPSSASTSATTSTSTSTSASTSASASASRTITITKASRSTQIERKETAIQPVNQLRRPMMVTTTTTTSSLLQRYARQAADAEQNDKCRMFVDGDPAKNEFYSPEFPNNYTKNINCTRVIVEIFSTGRIRNSVSPMLPVALVSSSLLHKNQDRRRISFTINYVEFDKVSQKKKFSGTDTLIDLLANWYKVFMLAEMILL</sequence>
<reference evidence="3" key="1">
    <citation type="submission" date="2015-01" db="EMBL/GenBank/DDBJ databases">
        <authorList>
            <person name="Aksoy S."/>
            <person name="Warren W."/>
            <person name="Wilson R.K."/>
        </authorList>
    </citation>
    <scope>NUCLEOTIDE SEQUENCE [LARGE SCALE GENOMIC DNA]</scope>
    <source>
        <strain evidence="3">IAEA</strain>
    </source>
</reference>
<organism evidence="2 3">
    <name type="scientific">Glossina palpalis gambiensis</name>
    <dbReference type="NCBI Taxonomy" id="67801"/>
    <lineage>
        <taxon>Eukaryota</taxon>
        <taxon>Metazoa</taxon>
        <taxon>Ecdysozoa</taxon>
        <taxon>Arthropoda</taxon>
        <taxon>Hexapoda</taxon>
        <taxon>Insecta</taxon>
        <taxon>Pterygota</taxon>
        <taxon>Neoptera</taxon>
        <taxon>Endopterygota</taxon>
        <taxon>Diptera</taxon>
        <taxon>Brachycera</taxon>
        <taxon>Muscomorpha</taxon>
        <taxon>Hippoboscoidea</taxon>
        <taxon>Glossinidae</taxon>
        <taxon>Glossina</taxon>
    </lineage>
</organism>
<feature type="compositionally biased region" description="Low complexity" evidence="1">
    <location>
        <begin position="412"/>
        <end position="458"/>
    </location>
</feature>
<evidence type="ECO:0008006" key="4">
    <source>
        <dbReference type="Google" id="ProtNLM"/>
    </source>
</evidence>
<evidence type="ECO:0000313" key="2">
    <source>
        <dbReference type="EnsemblMetazoa" id="GPPI035906-PA"/>
    </source>
</evidence>
<reference evidence="2" key="2">
    <citation type="submission" date="2020-05" db="UniProtKB">
        <authorList>
            <consortium name="EnsemblMetazoa"/>
        </authorList>
    </citation>
    <scope>IDENTIFICATION</scope>
    <source>
        <strain evidence="2">IAEA</strain>
    </source>
</reference>
<dbReference type="EnsemblMetazoa" id="GPPI035906-RA">
    <property type="protein sequence ID" value="GPPI035906-PA"/>
    <property type="gene ID" value="GPPI035906"/>
</dbReference>
<evidence type="ECO:0000313" key="3">
    <source>
        <dbReference type="Proteomes" id="UP000092460"/>
    </source>
</evidence>
<accession>A0A1B0BNW1</accession>
<name>A0A1B0BNW1_9MUSC</name>
<protein>
    <recommendedName>
        <fullName evidence="4">CUB domain-containing protein</fullName>
    </recommendedName>
</protein>
<dbReference type="Proteomes" id="UP000092460">
    <property type="component" value="Unassembled WGS sequence"/>
</dbReference>
<keyword evidence="3" id="KW-1185">Reference proteome</keyword>
<feature type="region of interest" description="Disordered" evidence="1">
    <location>
        <begin position="412"/>
        <end position="464"/>
    </location>
</feature>
<dbReference type="AlphaFoldDB" id="A0A1B0BNW1"/>
<dbReference type="VEuPathDB" id="VectorBase:GPPI035906"/>
<proteinExistence type="predicted"/>
<evidence type="ECO:0000256" key="1">
    <source>
        <dbReference type="SAM" id="MobiDB-lite"/>
    </source>
</evidence>
<dbReference type="EMBL" id="JXJN01017625">
    <property type="status" value="NOT_ANNOTATED_CDS"/>
    <property type="molecule type" value="Genomic_DNA"/>
</dbReference>